<accession>A0A9E4KGY4</accession>
<dbReference type="GO" id="GO:0003700">
    <property type="term" value="F:DNA-binding transcription factor activity"/>
    <property type="evidence" value="ECO:0007669"/>
    <property type="project" value="InterPro"/>
</dbReference>
<dbReference type="SMART" id="SM00422">
    <property type="entry name" value="HTH_MERR"/>
    <property type="match status" value="1"/>
</dbReference>
<sequence>MKIGELAKSSGCSVQTIRYYEREGLISAPSRSEGNFRLYDSHTLEKLLFIKHCRSLDLALKEIKQLIQLQSSPESNCDEVNNMIDTQLNLVESRIEELKKLHLELSALRHRCERPNTIDQCGIIEGLAEHAIRQN</sequence>
<dbReference type="GO" id="GO:0046872">
    <property type="term" value="F:metal ion binding"/>
    <property type="evidence" value="ECO:0007669"/>
    <property type="project" value="InterPro"/>
</dbReference>
<dbReference type="PROSITE" id="PS50937">
    <property type="entry name" value="HTH_MERR_2"/>
    <property type="match status" value="1"/>
</dbReference>
<protein>
    <submittedName>
        <fullName evidence="2">Cd(II)/Pb(II)-responsive transcriptional regulator</fullName>
    </submittedName>
</protein>
<dbReference type="GO" id="GO:0045893">
    <property type="term" value="P:positive regulation of DNA-templated transcription"/>
    <property type="evidence" value="ECO:0007669"/>
    <property type="project" value="InterPro"/>
</dbReference>
<dbReference type="InterPro" id="IPR011791">
    <property type="entry name" value="CadR-PbrR"/>
</dbReference>
<dbReference type="InterPro" id="IPR047057">
    <property type="entry name" value="MerR_fam"/>
</dbReference>
<evidence type="ECO:0000259" key="1">
    <source>
        <dbReference type="PROSITE" id="PS50937"/>
    </source>
</evidence>
<proteinExistence type="predicted"/>
<dbReference type="PROSITE" id="PS00552">
    <property type="entry name" value="HTH_MERR_1"/>
    <property type="match status" value="1"/>
</dbReference>
<comment type="caution">
    <text evidence="2">The sequence shown here is derived from an EMBL/GenBank/DDBJ whole genome shotgun (WGS) entry which is preliminary data.</text>
</comment>
<dbReference type="PANTHER" id="PTHR30204">
    <property type="entry name" value="REDOX-CYCLING DRUG-SENSING TRANSCRIPTIONAL ACTIVATOR SOXR"/>
    <property type="match status" value="1"/>
</dbReference>
<dbReference type="EMBL" id="JAEPCM010000466">
    <property type="protein sequence ID" value="MCG7947328.1"/>
    <property type="molecule type" value="Genomic_DNA"/>
</dbReference>
<dbReference type="Pfam" id="PF13411">
    <property type="entry name" value="MerR_1"/>
    <property type="match status" value="1"/>
</dbReference>
<dbReference type="Proteomes" id="UP000886667">
    <property type="component" value="Unassembled WGS sequence"/>
</dbReference>
<dbReference type="InterPro" id="IPR000551">
    <property type="entry name" value="MerR-type_HTH_dom"/>
</dbReference>
<dbReference type="PANTHER" id="PTHR30204:SF92">
    <property type="entry name" value="HTH-TYPE TRANSCRIPTIONAL REGULATOR ZNTR"/>
    <property type="match status" value="1"/>
</dbReference>
<reference evidence="2" key="1">
    <citation type="journal article" date="2021" name="Proc. Natl. Acad. Sci. U.S.A.">
        <title>Global biogeography of chemosynthetic symbionts reveals both localized and globally distributed symbiont groups. .</title>
        <authorList>
            <person name="Osvatic J.T."/>
            <person name="Wilkins L.G.E."/>
            <person name="Leibrecht L."/>
            <person name="Leray M."/>
            <person name="Zauner S."/>
            <person name="Polzin J."/>
            <person name="Camacho Y."/>
            <person name="Gros O."/>
            <person name="van Gils J.A."/>
            <person name="Eisen J.A."/>
            <person name="Petersen J.M."/>
            <person name="Yuen B."/>
        </authorList>
    </citation>
    <scope>NUCLEOTIDE SEQUENCE</scope>
    <source>
        <strain evidence="2">MAGclacostrist064TRANS</strain>
    </source>
</reference>
<gene>
    <name evidence="2" type="primary">cadR</name>
    <name evidence="2" type="ORF">JAZ07_13365</name>
</gene>
<evidence type="ECO:0000313" key="3">
    <source>
        <dbReference type="Proteomes" id="UP000886667"/>
    </source>
</evidence>
<dbReference type="NCBIfam" id="TIGR02047">
    <property type="entry name" value="CadR-PbrR"/>
    <property type="match status" value="1"/>
</dbReference>
<evidence type="ECO:0000313" key="2">
    <source>
        <dbReference type="EMBL" id="MCG7947328.1"/>
    </source>
</evidence>
<dbReference type="GO" id="GO:0003677">
    <property type="term" value="F:DNA binding"/>
    <property type="evidence" value="ECO:0007669"/>
    <property type="project" value="InterPro"/>
</dbReference>
<dbReference type="CDD" id="cd04784">
    <property type="entry name" value="HTH_CadR-PbrR"/>
    <property type="match status" value="1"/>
</dbReference>
<dbReference type="AlphaFoldDB" id="A0A9E4KGY4"/>
<feature type="domain" description="HTH merR-type" evidence="1">
    <location>
        <begin position="1"/>
        <end position="69"/>
    </location>
</feature>
<name>A0A9E4KGY4_9GAMM</name>
<organism evidence="2 3">
    <name type="scientific">Candidatus Thiodiazotropha taylori</name>
    <dbReference type="NCBI Taxonomy" id="2792791"/>
    <lineage>
        <taxon>Bacteria</taxon>
        <taxon>Pseudomonadati</taxon>
        <taxon>Pseudomonadota</taxon>
        <taxon>Gammaproteobacteria</taxon>
        <taxon>Chromatiales</taxon>
        <taxon>Sedimenticolaceae</taxon>
        <taxon>Candidatus Thiodiazotropha</taxon>
    </lineage>
</organism>